<dbReference type="EMBL" id="MU002497">
    <property type="protein sequence ID" value="KAF2786290.1"/>
    <property type="molecule type" value="Genomic_DNA"/>
</dbReference>
<evidence type="ECO:0000313" key="3">
    <source>
        <dbReference type="Proteomes" id="UP000799757"/>
    </source>
</evidence>
<name>A0A6A6WQC6_9PLEO</name>
<accession>A0A6A6WQC6</accession>
<evidence type="ECO:0000313" key="2">
    <source>
        <dbReference type="EMBL" id="KAF2786290.1"/>
    </source>
</evidence>
<dbReference type="AlphaFoldDB" id="A0A6A6WQC6"/>
<keyword evidence="3" id="KW-1185">Reference proteome</keyword>
<proteinExistence type="predicted"/>
<reference evidence="2" key="1">
    <citation type="journal article" date="2020" name="Stud. Mycol.">
        <title>101 Dothideomycetes genomes: a test case for predicting lifestyles and emergence of pathogens.</title>
        <authorList>
            <person name="Haridas S."/>
            <person name="Albert R."/>
            <person name="Binder M."/>
            <person name="Bloem J."/>
            <person name="Labutti K."/>
            <person name="Salamov A."/>
            <person name="Andreopoulos B."/>
            <person name="Baker S."/>
            <person name="Barry K."/>
            <person name="Bills G."/>
            <person name="Bluhm B."/>
            <person name="Cannon C."/>
            <person name="Castanera R."/>
            <person name="Culley D."/>
            <person name="Daum C."/>
            <person name="Ezra D."/>
            <person name="Gonzalez J."/>
            <person name="Henrissat B."/>
            <person name="Kuo A."/>
            <person name="Liang C."/>
            <person name="Lipzen A."/>
            <person name="Lutzoni F."/>
            <person name="Magnuson J."/>
            <person name="Mondo S."/>
            <person name="Nolan M."/>
            <person name="Ohm R."/>
            <person name="Pangilinan J."/>
            <person name="Park H.-J."/>
            <person name="Ramirez L."/>
            <person name="Alfaro M."/>
            <person name="Sun H."/>
            <person name="Tritt A."/>
            <person name="Yoshinaga Y."/>
            <person name="Zwiers L.-H."/>
            <person name="Turgeon B."/>
            <person name="Goodwin S."/>
            <person name="Spatafora J."/>
            <person name="Crous P."/>
            <person name="Grigoriev I."/>
        </authorList>
    </citation>
    <scope>NUCLEOTIDE SEQUENCE</scope>
    <source>
        <strain evidence="2">CBS 109.77</strain>
    </source>
</reference>
<dbReference type="Proteomes" id="UP000799757">
    <property type="component" value="Unassembled WGS sequence"/>
</dbReference>
<gene>
    <name evidence="2" type="ORF">K505DRAFT_148750</name>
</gene>
<feature type="region of interest" description="Disordered" evidence="1">
    <location>
        <begin position="1"/>
        <end position="93"/>
    </location>
</feature>
<feature type="compositionally biased region" description="Basic and acidic residues" evidence="1">
    <location>
        <begin position="1"/>
        <end position="13"/>
    </location>
</feature>
<evidence type="ECO:0000256" key="1">
    <source>
        <dbReference type="SAM" id="MobiDB-lite"/>
    </source>
</evidence>
<sequence length="175" mass="18479">MEPESQRASEHSIVDTLPAPSIAAPARTTVPSPTLPSPLGDHHGRHNLPACPSCPPCCLERRPKSGDQFTTSPSRHPITPIRPPDTDGRLPSTRSIALLPPAVSAAELLTIPPLTMPRLISQGDRLDPSANLHDAQLDSSSYTSNWMAAVRQRCGPLVAAFGPTTSGSSQSSASR</sequence>
<protein>
    <submittedName>
        <fullName evidence="2">Uncharacterized protein</fullName>
    </submittedName>
</protein>
<organism evidence="2 3">
    <name type="scientific">Melanomma pulvis-pyrius CBS 109.77</name>
    <dbReference type="NCBI Taxonomy" id="1314802"/>
    <lineage>
        <taxon>Eukaryota</taxon>
        <taxon>Fungi</taxon>
        <taxon>Dikarya</taxon>
        <taxon>Ascomycota</taxon>
        <taxon>Pezizomycotina</taxon>
        <taxon>Dothideomycetes</taxon>
        <taxon>Pleosporomycetidae</taxon>
        <taxon>Pleosporales</taxon>
        <taxon>Melanommataceae</taxon>
        <taxon>Melanomma</taxon>
    </lineage>
</organism>